<evidence type="ECO:0000313" key="4">
    <source>
        <dbReference type="Proteomes" id="UP000015351"/>
    </source>
</evidence>
<dbReference type="Proteomes" id="UP000015351">
    <property type="component" value="Unassembled WGS sequence"/>
</dbReference>
<protein>
    <submittedName>
        <fullName evidence="3">Transcriptional regulator, LuxR family</fullName>
    </submittedName>
</protein>
<dbReference type="EMBL" id="AONI01000009">
    <property type="protein sequence ID" value="EPX80100.1"/>
    <property type="molecule type" value="Genomic_DNA"/>
</dbReference>
<dbReference type="SMART" id="SM00421">
    <property type="entry name" value="HTH_LUXR"/>
    <property type="match status" value="1"/>
</dbReference>
<keyword evidence="1" id="KW-1133">Transmembrane helix</keyword>
<dbReference type="AlphaFoldDB" id="S9RPY8"/>
<dbReference type="eggNOG" id="COG2197">
    <property type="taxonomic scope" value="Bacteria"/>
</dbReference>
<dbReference type="OrthoDB" id="8277135at2"/>
<dbReference type="InterPro" id="IPR016032">
    <property type="entry name" value="Sig_transdc_resp-reg_C-effctor"/>
</dbReference>
<dbReference type="Pfam" id="PF00196">
    <property type="entry name" value="GerE"/>
    <property type="match status" value="1"/>
</dbReference>
<keyword evidence="1" id="KW-0812">Transmembrane</keyword>
<dbReference type="GO" id="GO:0003677">
    <property type="term" value="F:DNA binding"/>
    <property type="evidence" value="ECO:0007669"/>
    <property type="project" value="InterPro"/>
</dbReference>
<dbReference type="Gene3D" id="1.10.10.10">
    <property type="entry name" value="Winged helix-like DNA-binding domain superfamily/Winged helix DNA-binding domain"/>
    <property type="match status" value="1"/>
</dbReference>
<keyword evidence="1" id="KW-0472">Membrane</keyword>
<evidence type="ECO:0000256" key="1">
    <source>
        <dbReference type="SAM" id="Phobius"/>
    </source>
</evidence>
<dbReference type="InterPro" id="IPR000792">
    <property type="entry name" value="Tscrpt_reg_LuxR_C"/>
</dbReference>
<dbReference type="PRINTS" id="PR00038">
    <property type="entry name" value="HTHLUXR"/>
</dbReference>
<gene>
    <name evidence="3" type="ORF">thalar_01437</name>
</gene>
<dbReference type="HOGENOM" id="CLU_109818_1_1_5"/>
<keyword evidence="4" id="KW-1185">Reference proteome</keyword>
<feature type="transmembrane region" description="Helical" evidence="1">
    <location>
        <begin position="46"/>
        <end position="67"/>
    </location>
</feature>
<dbReference type="STRING" id="1123360.thalar_01437"/>
<evidence type="ECO:0000313" key="3">
    <source>
        <dbReference type="EMBL" id="EPX80100.1"/>
    </source>
</evidence>
<dbReference type="GO" id="GO:0006355">
    <property type="term" value="P:regulation of DNA-templated transcription"/>
    <property type="evidence" value="ECO:0007669"/>
    <property type="project" value="InterPro"/>
</dbReference>
<proteinExistence type="predicted"/>
<reference evidence="4" key="1">
    <citation type="journal article" date="2013" name="Stand. Genomic Sci.">
        <title>Genome sequence of the Litoreibacter arenae type strain (DSM 19593(T)), a member of the Roseobacter clade isolated from sea sand.</title>
        <authorList>
            <person name="Riedel T."/>
            <person name="Fiebig A."/>
            <person name="Petersen J."/>
            <person name="Gronow S."/>
            <person name="Kyrpides N.C."/>
            <person name="Goker M."/>
            <person name="Klenk H.P."/>
        </authorList>
    </citation>
    <scope>NUCLEOTIDE SEQUENCE [LARGE SCALE GENOMIC DNA]</scope>
    <source>
        <strain evidence="4">DSM 19593</strain>
    </source>
</reference>
<comment type="caution">
    <text evidence="3">The sequence shown here is derived from an EMBL/GenBank/DDBJ whole genome shotgun (WGS) entry which is preliminary data.</text>
</comment>
<accession>S9RPY8</accession>
<dbReference type="RefSeq" id="WP_021100006.1">
    <property type="nucleotide sequence ID" value="NZ_KE557306.1"/>
</dbReference>
<feature type="domain" description="HTH luxR-type" evidence="2">
    <location>
        <begin position="94"/>
        <end position="151"/>
    </location>
</feature>
<name>S9RPY8_9RHOB</name>
<dbReference type="InterPro" id="IPR036388">
    <property type="entry name" value="WH-like_DNA-bd_sf"/>
</dbReference>
<evidence type="ECO:0000259" key="2">
    <source>
        <dbReference type="SMART" id="SM00421"/>
    </source>
</evidence>
<dbReference type="SUPFAM" id="SSF46894">
    <property type="entry name" value="C-terminal effector domain of the bipartite response regulators"/>
    <property type="match status" value="1"/>
</dbReference>
<organism evidence="3 4">
    <name type="scientific">Litoreibacter arenae DSM 19593</name>
    <dbReference type="NCBI Taxonomy" id="1123360"/>
    <lineage>
        <taxon>Bacteria</taxon>
        <taxon>Pseudomonadati</taxon>
        <taxon>Pseudomonadota</taxon>
        <taxon>Alphaproteobacteria</taxon>
        <taxon>Rhodobacterales</taxon>
        <taxon>Roseobacteraceae</taxon>
        <taxon>Litoreibacter</taxon>
    </lineage>
</organism>
<sequence length="173" mass="18673">MTGKILIVALAVQVISAVFFLADSLISIFDLRANPIDWRVKELLEISAAIGLLIGSALGAVAVRYVLAASNKAEAGIRVASGAFHEMMEENFENWGLSVSERDIAMLMLKGLSIREIAAIRESSEGTVKSHSNALYRKANVTGRGQLQSIFIEDLMDGGVAPRARDKTPVRSD</sequence>